<evidence type="ECO:0000313" key="2">
    <source>
        <dbReference type="EMBL" id="CAI9942695.1"/>
    </source>
</evidence>
<evidence type="ECO:0000313" key="1">
    <source>
        <dbReference type="EMBL" id="CAI9919469.1"/>
    </source>
</evidence>
<sequence>MKRKLPAILRKDTLSLSEDEPMPLICRTRSVLAKSFNFLNNSSTSSDQQAQEDKIQTLKKQISRNDDKLKILSRKINEVENMTQVNSKNLQKLNVNNNKLLRNVLEKGIL</sequence>
<comment type="caution">
    <text evidence="1">The sequence shown here is derived from an EMBL/GenBank/DDBJ whole genome shotgun (WGS) entry which is preliminary data.</text>
</comment>
<dbReference type="EMBL" id="CAXDID020000613">
    <property type="protein sequence ID" value="CAL6106612.1"/>
    <property type="molecule type" value="Genomic_DNA"/>
</dbReference>
<gene>
    <name evidence="2" type="ORF">HINF_LOCUS30340</name>
    <name evidence="3" type="ORF">HINF_LOCUS65106</name>
    <name evidence="1" type="ORF">HINF_LOCUS7114</name>
    <name evidence="4" type="ORF">HINF_LOCUS73826</name>
</gene>
<dbReference type="EMBL" id="CATOUU010000704">
    <property type="protein sequence ID" value="CAI9942695.1"/>
    <property type="molecule type" value="Genomic_DNA"/>
</dbReference>
<accession>A0AA86NI61</accession>
<name>A0AA86NI61_9EUKA</name>
<dbReference type="EMBL" id="CATOUU010000174">
    <property type="protein sequence ID" value="CAI9919469.1"/>
    <property type="molecule type" value="Genomic_DNA"/>
</dbReference>
<keyword evidence="5" id="KW-1185">Reference proteome</keyword>
<dbReference type="AlphaFoldDB" id="A0AA86NI61"/>
<evidence type="ECO:0000313" key="5">
    <source>
        <dbReference type="Proteomes" id="UP001642409"/>
    </source>
</evidence>
<protein>
    <submittedName>
        <fullName evidence="3">Hypothetical_protein</fullName>
    </submittedName>
</protein>
<dbReference type="Proteomes" id="UP001642409">
    <property type="component" value="Unassembled WGS sequence"/>
</dbReference>
<proteinExistence type="predicted"/>
<evidence type="ECO:0000313" key="3">
    <source>
        <dbReference type="EMBL" id="CAL6090012.1"/>
    </source>
</evidence>
<organism evidence="1">
    <name type="scientific">Hexamita inflata</name>
    <dbReference type="NCBI Taxonomy" id="28002"/>
    <lineage>
        <taxon>Eukaryota</taxon>
        <taxon>Metamonada</taxon>
        <taxon>Diplomonadida</taxon>
        <taxon>Hexamitidae</taxon>
        <taxon>Hexamitinae</taxon>
        <taxon>Hexamita</taxon>
    </lineage>
</organism>
<reference evidence="1" key="1">
    <citation type="submission" date="2023-06" db="EMBL/GenBank/DDBJ databases">
        <authorList>
            <person name="Kurt Z."/>
        </authorList>
    </citation>
    <scope>NUCLEOTIDE SEQUENCE</scope>
</reference>
<evidence type="ECO:0000313" key="4">
    <source>
        <dbReference type="EMBL" id="CAL6106612.1"/>
    </source>
</evidence>
<reference evidence="3 5" key="2">
    <citation type="submission" date="2024-07" db="EMBL/GenBank/DDBJ databases">
        <authorList>
            <person name="Akdeniz Z."/>
        </authorList>
    </citation>
    <scope>NUCLEOTIDE SEQUENCE [LARGE SCALE GENOMIC DNA]</scope>
</reference>
<dbReference type="EMBL" id="CAXDID020000424">
    <property type="protein sequence ID" value="CAL6090012.1"/>
    <property type="molecule type" value="Genomic_DNA"/>
</dbReference>